<protein>
    <recommendedName>
        <fullName evidence="1">HD domain-containing protein</fullName>
    </recommendedName>
</protein>
<dbReference type="InterPro" id="IPR006674">
    <property type="entry name" value="HD_domain"/>
</dbReference>
<reference evidence="2" key="1">
    <citation type="journal article" date="2014" name="Front. Microbiol.">
        <title>High frequency of phylogenetically diverse reductive dehalogenase-homologous genes in deep subseafloor sedimentary metagenomes.</title>
        <authorList>
            <person name="Kawai M."/>
            <person name="Futagami T."/>
            <person name="Toyoda A."/>
            <person name="Takaki Y."/>
            <person name="Nishi S."/>
            <person name="Hori S."/>
            <person name="Arai W."/>
            <person name="Tsubouchi T."/>
            <person name="Morono Y."/>
            <person name="Uchiyama I."/>
            <person name="Ito T."/>
            <person name="Fujiyama A."/>
            <person name="Inagaki F."/>
            <person name="Takami H."/>
        </authorList>
    </citation>
    <scope>NUCLEOTIDE SEQUENCE</scope>
    <source>
        <strain evidence="2">Expedition CK06-06</strain>
    </source>
</reference>
<dbReference type="SUPFAM" id="SSF109604">
    <property type="entry name" value="HD-domain/PDEase-like"/>
    <property type="match status" value="1"/>
</dbReference>
<evidence type="ECO:0000259" key="1">
    <source>
        <dbReference type="Pfam" id="PF01966"/>
    </source>
</evidence>
<comment type="caution">
    <text evidence="2">The sequence shown here is derived from an EMBL/GenBank/DDBJ whole genome shotgun (WGS) entry which is preliminary data.</text>
</comment>
<feature type="domain" description="HD" evidence="1">
    <location>
        <begin position="33"/>
        <end position="75"/>
    </location>
</feature>
<proteinExistence type="predicted"/>
<dbReference type="CDD" id="cd00077">
    <property type="entry name" value="HDc"/>
    <property type="match status" value="1"/>
</dbReference>
<dbReference type="AlphaFoldDB" id="X0SLD0"/>
<organism evidence="2">
    <name type="scientific">marine sediment metagenome</name>
    <dbReference type="NCBI Taxonomy" id="412755"/>
    <lineage>
        <taxon>unclassified sequences</taxon>
        <taxon>metagenomes</taxon>
        <taxon>ecological metagenomes</taxon>
    </lineage>
</organism>
<evidence type="ECO:0000313" key="2">
    <source>
        <dbReference type="EMBL" id="GAF75931.1"/>
    </source>
</evidence>
<accession>X0SLD0</accession>
<sequence length="80" mass="8939">MFSRNLTEKEIEMIGIIEGFVREKHAHSIGHDYSHIIEVTRRAIEIAQMLSEPVDPFILICGALFHDLGRVGVPTGAMHG</sequence>
<feature type="non-terminal residue" evidence="2">
    <location>
        <position position="80"/>
    </location>
</feature>
<dbReference type="EMBL" id="BARS01001755">
    <property type="protein sequence ID" value="GAF75931.1"/>
    <property type="molecule type" value="Genomic_DNA"/>
</dbReference>
<dbReference type="InterPro" id="IPR003607">
    <property type="entry name" value="HD/PDEase_dom"/>
</dbReference>
<name>X0SLD0_9ZZZZ</name>
<gene>
    <name evidence="2" type="ORF">S01H1_03254</name>
</gene>
<dbReference type="Gene3D" id="1.10.3210.10">
    <property type="entry name" value="Hypothetical protein af1432"/>
    <property type="match status" value="1"/>
</dbReference>
<dbReference type="Pfam" id="PF01966">
    <property type="entry name" value="HD"/>
    <property type="match status" value="1"/>
</dbReference>